<feature type="transmembrane region" description="Helical" evidence="1">
    <location>
        <begin position="213"/>
        <end position="236"/>
    </location>
</feature>
<evidence type="ECO:0000256" key="1">
    <source>
        <dbReference type="SAM" id="Phobius"/>
    </source>
</evidence>
<keyword evidence="1" id="KW-0472">Membrane</keyword>
<dbReference type="InterPro" id="IPR003471">
    <property type="entry name" value="Adeno_E3_CR1"/>
</dbReference>
<protein>
    <submittedName>
        <fullName evidence="4">CR1-delta/29.7 kDa protein</fullName>
    </submittedName>
</protein>
<feature type="domain" description="Adenovirus E3 region protein CR1" evidence="2">
    <location>
        <begin position="28"/>
        <end position="99"/>
    </location>
</feature>
<name>A0A3G9CP26_ADE04</name>
<gene>
    <name evidence="4" type="primary">E3</name>
</gene>
<evidence type="ECO:0000313" key="6">
    <source>
        <dbReference type="Proteomes" id="UP000320622"/>
    </source>
</evidence>
<dbReference type="EMBL" id="AP014852">
    <property type="protein sequence ID" value="BAU59123.1"/>
    <property type="molecule type" value="Genomic_DNA"/>
</dbReference>
<evidence type="ECO:0000313" key="5">
    <source>
        <dbReference type="Proteomes" id="UP000318460"/>
    </source>
</evidence>
<evidence type="ECO:0000313" key="3">
    <source>
        <dbReference type="EMBL" id="BAU59123.1"/>
    </source>
</evidence>
<keyword evidence="1" id="KW-1133">Transmembrane helix</keyword>
<reference evidence="5 6" key="1">
    <citation type="submission" date="2015-04" db="EMBL/GenBank/DDBJ databases">
        <title>Genetic analysis of human adenovirus type 4 strains circulating worldwide since 1953 identifies two major phylogroups evolving at different rates from their most recent common ancestor.</title>
        <authorList>
            <person name="Gonzalez G."/>
            <person name="Bair C.R."/>
            <person name="Lamson D.M."/>
            <person name="Watanabe H."/>
            <person name="Panto L."/>
            <person name="Carr M.J."/>
            <person name="Kajon A.E."/>
        </authorList>
    </citation>
    <scope>NUCLEOTIDE SEQUENCE [LARGE SCALE GENOMIC DNA]</scope>
    <source>
        <strain evidence="3 6">NHRC_90255</strain>
        <strain evidence="4 5">NHRC_90870</strain>
    </source>
</reference>
<proteinExistence type="predicted"/>
<dbReference type="Pfam" id="PF02440">
    <property type="entry name" value="Adeno_E3_CR1"/>
    <property type="match status" value="1"/>
</dbReference>
<dbReference type="Proteomes" id="UP000320622">
    <property type="component" value="Segment"/>
</dbReference>
<organism evidence="4 5">
    <name type="scientific">Human adenovirus 4p</name>
    <dbReference type="NCBI Taxonomy" id="1643781"/>
    <lineage>
        <taxon>Viruses</taxon>
        <taxon>Varidnaviria</taxon>
        <taxon>Bamfordvirae</taxon>
        <taxon>Preplasmiviricota</taxon>
        <taxon>Polisuviricotina</taxon>
        <taxon>Pharingeaviricetes</taxon>
        <taxon>Rowavirales</taxon>
        <taxon>Adenoviridae</taxon>
        <taxon>Mastadenovirus</taxon>
        <taxon>Mastadenovirus exoticum</taxon>
        <taxon>Human mastadenovirus E</taxon>
    </lineage>
</organism>
<accession>A0A3G9CP26</accession>
<dbReference type="EMBL" id="AP014853">
    <property type="protein sequence ID" value="BAU59242.1"/>
    <property type="molecule type" value="Genomic_DNA"/>
</dbReference>
<sequence>MKALSTLVFLSLIGIVFSNPIPRVSFIKPVNVTEGSNVTLVGVEGAKNTTWTKYHLNGWKDICNWSVTVYTCEGVNLTIVNATSAQNGRIQGQSVSDSEGYYTQHTFIYDIKVIPLPTPSPPSTTQTTTSTQPTATTTAEAFLLLPPSSSPTASTNKQTTKFLSTTESHTTATLRAFSSTANLTSLSYTLISSVTTSTPASLPTPLKQTEGGLQWQITLLIVIGVVILAMLLYFIFCRRIPNAKPVYKPIVIGQPEPLQVEGGLRNLLFSFTVW</sequence>
<evidence type="ECO:0000259" key="2">
    <source>
        <dbReference type="Pfam" id="PF02440"/>
    </source>
</evidence>
<keyword evidence="1" id="KW-0812">Transmembrane</keyword>
<dbReference type="Proteomes" id="UP000318460">
    <property type="component" value="Genome"/>
</dbReference>
<evidence type="ECO:0000313" key="4">
    <source>
        <dbReference type="EMBL" id="BAU59242.1"/>
    </source>
</evidence>